<evidence type="ECO:0000313" key="4">
    <source>
        <dbReference type="Proteomes" id="UP000292082"/>
    </source>
</evidence>
<evidence type="ECO:0000256" key="1">
    <source>
        <dbReference type="SAM" id="MobiDB-lite"/>
    </source>
</evidence>
<evidence type="ECO:0000259" key="2">
    <source>
        <dbReference type="SMART" id="SM00355"/>
    </source>
</evidence>
<protein>
    <recommendedName>
        <fullName evidence="2">C2H2-type domain-containing protein</fullName>
    </recommendedName>
</protein>
<dbReference type="Proteomes" id="UP000292082">
    <property type="component" value="Unassembled WGS sequence"/>
</dbReference>
<feature type="domain" description="C2H2-type" evidence="2">
    <location>
        <begin position="125"/>
        <end position="145"/>
    </location>
</feature>
<dbReference type="AlphaFoldDB" id="A0A4Q9PQ85"/>
<keyword evidence="4" id="KW-1185">Reference proteome</keyword>
<dbReference type="SMART" id="SM00355">
    <property type="entry name" value="ZnF_C2H2"/>
    <property type="match status" value="3"/>
</dbReference>
<reference evidence="3 4" key="1">
    <citation type="submission" date="2019-01" db="EMBL/GenBank/DDBJ databases">
        <title>Draft genome sequences of three monokaryotic isolates of the white-rot basidiomycete fungus Dichomitus squalens.</title>
        <authorList>
            <consortium name="DOE Joint Genome Institute"/>
            <person name="Lopez S.C."/>
            <person name="Andreopoulos B."/>
            <person name="Pangilinan J."/>
            <person name="Lipzen A."/>
            <person name="Riley R."/>
            <person name="Ahrendt S."/>
            <person name="Ng V."/>
            <person name="Barry K."/>
            <person name="Daum C."/>
            <person name="Grigoriev I.V."/>
            <person name="Hilden K.S."/>
            <person name="Makela M.R."/>
            <person name="de Vries R.P."/>
        </authorList>
    </citation>
    <scope>NUCLEOTIDE SEQUENCE [LARGE SCALE GENOMIC DNA]</scope>
    <source>
        <strain evidence="3 4">CBS 464.89</strain>
    </source>
</reference>
<organism evidence="3 4">
    <name type="scientific">Dichomitus squalens</name>
    <dbReference type="NCBI Taxonomy" id="114155"/>
    <lineage>
        <taxon>Eukaryota</taxon>
        <taxon>Fungi</taxon>
        <taxon>Dikarya</taxon>
        <taxon>Basidiomycota</taxon>
        <taxon>Agaricomycotina</taxon>
        <taxon>Agaricomycetes</taxon>
        <taxon>Polyporales</taxon>
        <taxon>Polyporaceae</taxon>
        <taxon>Dichomitus</taxon>
    </lineage>
</organism>
<accession>A0A4Q9PQ85</accession>
<feature type="region of interest" description="Disordered" evidence="1">
    <location>
        <begin position="1"/>
        <end position="45"/>
    </location>
</feature>
<evidence type="ECO:0000313" key="3">
    <source>
        <dbReference type="EMBL" id="TBU56456.1"/>
    </source>
</evidence>
<gene>
    <name evidence="3" type="ORF">BD310DRAFT_931472</name>
</gene>
<proteinExistence type="predicted"/>
<feature type="domain" description="C2H2-type" evidence="2">
    <location>
        <begin position="61"/>
        <end position="85"/>
    </location>
</feature>
<sequence>MVGPSNAYRSSQRSRRKRRRSDLSTDDVLYAPPESAPKRKPTRRPPIAGQALVVVEGEQTIHCEICSEKLTLTDLDAIVKHFSGHYHKKQKATRVPCLWGNCAVKYKNFQQVVRHLKQDHLKVMWACPHCGERFGRIDCVRRHQEARRACPAKQDKKRQLSTSKPSGKVQKGR</sequence>
<feature type="region of interest" description="Disordered" evidence="1">
    <location>
        <begin position="150"/>
        <end position="173"/>
    </location>
</feature>
<dbReference type="InterPro" id="IPR013087">
    <property type="entry name" value="Znf_C2H2_type"/>
</dbReference>
<feature type="domain" description="C2H2-type" evidence="2">
    <location>
        <begin position="95"/>
        <end position="120"/>
    </location>
</feature>
<dbReference type="EMBL" id="ML145151">
    <property type="protein sequence ID" value="TBU56456.1"/>
    <property type="molecule type" value="Genomic_DNA"/>
</dbReference>
<name>A0A4Q9PQ85_9APHY</name>